<dbReference type="PANTHER" id="PTHR34039:SF1">
    <property type="entry name" value="UPF0102 PROTEIN YRAN"/>
    <property type="match status" value="1"/>
</dbReference>
<dbReference type="InterPro" id="IPR011335">
    <property type="entry name" value="Restrct_endonuc-II-like"/>
</dbReference>
<comment type="caution">
    <text evidence="3">The sequence shown here is derived from an EMBL/GenBank/DDBJ whole genome shotgun (WGS) entry which is preliminary data.</text>
</comment>
<dbReference type="CDD" id="cd20736">
    <property type="entry name" value="PoNe_Nuclease"/>
    <property type="match status" value="1"/>
</dbReference>
<comment type="similarity">
    <text evidence="1 2">Belongs to the UPF0102 family.</text>
</comment>
<protein>
    <recommendedName>
        <fullName evidence="2">UPF0102 protein F4V43_05315</fullName>
    </recommendedName>
</protein>
<dbReference type="NCBIfam" id="NF009154">
    <property type="entry name" value="PRK12497.3-3"/>
    <property type="match status" value="1"/>
</dbReference>
<evidence type="ECO:0000313" key="3">
    <source>
        <dbReference type="EMBL" id="KAA9006623.1"/>
    </source>
</evidence>
<sequence>MDGRRMKGQAGEDAAEQYLRSRGYRIIKRNWRCRAGELDLIAELKGVTVFVEVRTRSGGSLLGTPEESVDVRKQHRVRRAASMFLHASGGAERPVSFDVIAVRLEDGMRVASLHHIRDAF</sequence>
<name>A0A5J5GFY9_9BACL</name>
<dbReference type="NCBIfam" id="TIGR00252">
    <property type="entry name" value="YraN family protein"/>
    <property type="match status" value="1"/>
</dbReference>
<dbReference type="InterPro" id="IPR011856">
    <property type="entry name" value="tRNA_endonuc-like_dom_sf"/>
</dbReference>
<dbReference type="AlphaFoldDB" id="A0A5J5GFY9"/>
<reference evidence="3 4" key="1">
    <citation type="submission" date="2019-09" db="EMBL/GenBank/DDBJ databases">
        <title>Bacillus ochoae sp. nov., Paenibacillus whitsoniae sp. nov., Paenibacillus spiritus sp. nov. Isolated from the Mars Exploration Rover during spacecraft assembly.</title>
        <authorList>
            <person name="Seuylemezian A."/>
            <person name="Vaishampayan P."/>
        </authorList>
    </citation>
    <scope>NUCLEOTIDE SEQUENCE [LARGE SCALE GENOMIC DNA]</scope>
    <source>
        <strain evidence="3 4">MER_111</strain>
    </source>
</reference>
<evidence type="ECO:0000256" key="2">
    <source>
        <dbReference type="HAMAP-Rule" id="MF_00048"/>
    </source>
</evidence>
<dbReference type="EMBL" id="VYKK01000005">
    <property type="protein sequence ID" value="KAA9006623.1"/>
    <property type="molecule type" value="Genomic_DNA"/>
</dbReference>
<keyword evidence="4" id="KW-1185">Reference proteome</keyword>
<dbReference type="Gene3D" id="3.40.1350.10">
    <property type="match status" value="1"/>
</dbReference>
<accession>A0A5J5GFY9</accession>
<gene>
    <name evidence="3" type="ORF">F4V43_05315</name>
</gene>
<dbReference type="OrthoDB" id="9802516at2"/>
<dbReference type="SUPFAM" id="SSF52980">
    <property type="entry name" value="Restriction endonuclease-like"/>
    <property type="match status" value="1"/>
</dbReference>
<dbReference type="InterPro" id="IPR003509">
    <property type="entry name" value="UPF0102_YraN-like"/>
</dbReference>
<proteinExistence type="inferred from homology"/>
<dbReference type="HAMAP" id="MF_00048">
    <property type="entry name" value="UPF0102"/>
    <property type="match status" value="1"/>
</dbReference>
<dbReference type="PANTHER" id="PTHR34039">
    <property type="entry name" value="UPF0102 PROTEIN YRAN"/>
    <property type="match status" value="1"/>
</dbReference>
<dbReference type="GO" id="GO:0003676">
    <property type="term" value="F:nucleic acid binding"/>
    <property type="evidence" value="ECO:0007669"/>
    <property type="project" value="InterPro"/>
</dbReference>
<dbReference type="Pfam" id="PF02021">
    <property type="entry name" value="UPF0102"/>
    <property type="match status" value="1"/>
</dbReference>
<evidence type="ECO:0000256" key="1">
    <source>
        <dbReference type="ARBA" id="ARBA00006738"/>
    </source>
</evidence>
<dbReference type="Proteomes" id="UP000367750">
    <property type="component" value="Unassembled WGS sequence"/>
</dbReference>
<evidence type="ECO:0000313" key="4">
    <source>
        <dbReference type="Proteomes" id="UP000367750"/>
    </source>
</evidence>
<organism evidence="3 4">
    <name type="scientific">Paenibacillus spiritus</name>
    <dbReference type="NCBI Taxonomy" id="2496557"/>
    <lineage>
        <taxon>Bacteria</taxon>
        <taxon>Bacillati</taxon>
        <taxon>Bacillota</taxon>
        <taxon>Bacilli</taxon>
        <taxon>Bacillales</taxon>
        <taxon>Paenibacillaceae</taxon>
        <taxon>Paenibacillus</taxon>
    </lineage>
</organism>
<dbReference type="NCBIfam" id="NF009150">
    <property type="entry name" value="PRK12497.1-3"/>
    <property type="match status" value="1"/>
</dbReference>